<keyword evidence="4" id="KW-0418">Kinase</keyword>
<dbReference type="OMA" id="HIPVEPH"/>
<dbReference type="SUPFAM" id="SSF53067">
    <property type="entry name" value="Actin-like ATPase domain"/>
    <property type="match status" value="1"/>
</dbReference>
<evidence type="ECO:0000256" key="1">
    <source>
        <dbReference type="ARBA" id="ARBA00006479"/>
    </source>
</evidence>
<evidence type="ECO:0000313" key="2">
    <source>
        <dbReference type="EMBL" id="MDK6695459.1"/>
    </source>
</evidence>
<dbReference type="InterPro" id="IPR000600">
    <property type="entry name" value="ROK"/>
</dbReference>
<proteinExistence type="inferred from homology"/>
<dbReference type="Proteomes" id="UP001238969">
    <property type="component" value="Unassembled WGS sequence"/>
</dbReference>
<dbReference type="PANTHER" id="PTHR18964">
    <property type="entry name" value="ROK (REPRESSOR, ORF, KINASE) FAMILY"/>
    <property type="match status" value="1"/>
</dbReference>
<dbReference type="EMBL" id="JASOLZ010000001">
    <property type="protein sequence ID" value="MDK6861195.1"/>
    <property type="molecule type" value="Genomic_DNA"/>
</dbReference>
<dbReference type="Proteomes" id="UP000258379">
    <property type="component" value="Unassembled WGS sequence"/>
</dbReference>
<dbReference type="Gene3D" id="3.30.420.40">
    <property type="match status" value="2"/>
</dbReference>
<protein>
    <submittedName>
        <fullName evidence="4">N-acetylglucosamine kinase</fullName>
    </submittedName>
    <submittedName>
        <fullName evidence="2">ROK family protein</fullName>
    </submittedName>
</protein>
<comment type="similarity">
    <text evidence="1">Belongs to the ROK (NagC/XylR) family.</text>
</comment>
<evidence type="ECO:0000313" key="6">
    <source>
        <dbReference type="Proteomes" id="UP001238969"/>
    </source>
</evidence>
<evidence type="ECO:0000313" key="7">
    <source>
        <dbReference type="Proteomes" id="UP001240561"/>
    </source>
</evidence>
<dbReference type="EMBL" id="NNRU01000011">
    <property type="protein sequence ID" value="RFT26276.1"/>
    <property type="molecule type" value="Genomic_DNA"/>
</dbReference>
<keyword evidence="4" id="KW-0808">Transferase</keyword>
<dbReference type="RefSeq" id="WP_004114979.1">
    <property type="nucleotide sequence ID" value="NZ_CP033836.1"/>
</dbReference>
<organism evidence="4 5">
    <name type="scientific">Gardnerella vaginalis</name>
    <dbReference type="NCBI Taxonomy" id="2702"/>
    <lineage>
        <taxon>Bacteria</taxon>
        <taxon>Bacillati</taxon>
        <taxon>Actinomycetota</taxon>
        <taxon>Actinomycetes</taxon>
        <taxon>Bifidobacteriales</taxon>
        <taxon>Bifidobacteriaceae</taxon>
        <taxon>Gardnerella</taxon>
    </lineage>
</organism>
<dbReference type="PANTHER" id="PTHR18964:SF149">
    <property type="entry name" value="BIFUNCTIONAL UDP-N-ACETYLGLUCOSAMINE 2-EPIMERASE_N-ACETYLMANNOSAMINE KINASE"/>
    <property type="match status" value="1"/>
</dbReference>
<dbReference type="Proteomes" id="UP001240561">
    <property type="component" value="Unassembled WGS sequence"/>
</dbReference>
<sequence>MTHSTPSHISIGVDVGGTKVLCAAFNTNNELIAHSQVSTKQGEVEIVDEVCKLISEVINQIILKYGNDTKFTIGIGVPGLVNQHTGQVSESVNLGSHSIDFKTEIRKRFGLNSVIDNDVNAAAFGAYNYYGSDSSSLVFLNLGTGVSAGIIINGSIFHGSTGVAGEIGHIVADTQGRDCPCGQRGCVETIISGTGLSKLWPAKNEYPIASLLRNVSAKNKEAEKVWNKFISTLVSALQIITVTFDPEIIVIGGGVSKTGAILLKGVKEYICRLEQKSSFLSSLKIPDRVVIANQEVFFGALGAALIGRRYDDKAKEEN</sequence>
<accession>A0A1H1L6M8</accession>
<gene>
    <name evidence="4" type="ORF">CG405_09105</name>
    <name evidence="2" type="ORF">QP177_02605</name>
    <name evidence="3" type="ORF">QP355_00810</name>
</gene>
<evidence type="ECO:0000313" key="4">
    <source>
        <dbReference type="EMBL" id="RFT26276.1"/>
    </source>
</evidence>
<reference evidence="6 7" key="2">
    <citation type="submission" date="2023-05" db="EMBL/GenBank/DDBJ databases">
        <title>Cataloging the Phylogenetic Diversity of Human Bladder Bacteria.</title>
        <authorList>
            <person name="Du J."/>
        </authorList>
    </citation>
    <scope>NUCLEOTIDE SEQUENCE [LARGE SCALE GENOMIC DNA]</scope>
    <source>
        <strain evidence="3 6">UMB6972</strain>
        <strain evidence="2 7">UMB9230</strain>
    </source>
</reference>
<reference evidence="4 5" key="1">
    <citation type="submission" date="2017-07" db="EMBL/GenBank/DDBJ databases">
        <title>A comparative genomics approach to explaining the enigmatic role of Gardnerella vaginalis in the vaginal microbiome.</title>
        <authorList>
            <person name="Vancuren S.J."/>
            <person name="Hill J.E."/>
        </authorList>
    </citation>
    <scope>NUCLEOTIDE SEQUENCE [LARGE SCALE GENOMIC DNA]</scope>
    <source>
        <strain evidence="4 5">WP023</strain>
    </source>
</reference>
<evidence type="ECO:0000313" key="3">
    <source>
        <dbReference type="EMBL" id="MDK6861195.1"/>
    </source>
</evidence>
<evidence type="ECO:0000313" key="5">
    <source>
        <dbReference type="Proteomes" id="UP000258379"/>
    </source>
</evidence>
<dbReference type="GO" id="GO:0016301">
    <property type="term" value="F:kinase activity"/>
    <property type="evidence" value="ECO:0007669"/>
    <property type="project" value="UniProtKB-KW"/>
</dbReference>
<comment type="caution">
    <text evidence="4">The sequence shown here is derived from an EMBL/GenBank/DDBJ whole genome shotgun (WGS) entry which is preliminary data.</text>
</comment>
<dbReference type="AlphaFoldDB" id="A0A1H1L6M8"/>
<dbReference type="EMBL" id="JASOGJ010000002">
    <property type="protein sequence ID" value="MDK6695459.1"/>
    <property type="molecule type" value="Genomic_DNA"/>
</dbReference>
<dbReference type="InterPro" id="IPR043129">
    <property type="entry name" value="ATPase_NBD"/>
</dbReference>
<dbReference type="Pfam" id="PF00480">
    <property type="entry name" value="ROK"/>
    <property type="match status" value="1"/>
</dbReference>
<name>A0A1H1L6M8_GARVA</name>
<dbReference type="GeneID" id="45576842"/>